<sequence length="153" mass="16643">MAWTYRTPTMPPCAGGASRSSTPEMRRSPGATVSPRFTCAAPSSTSRRVTMPPFSATTFAGVFSSTSSGFISRSRTLTSARQPRTFTANQPSSGMRSSSSCSIEISRSLRQRSNVWRKMLSLSMLMRHSCFFWWGVMKSRAVSSSSGLTTSAI</sequence>
<protein>
    <submittedName>
        <fullName evidence="2">Uncharacterized protein</fullName>
    </submittedName>
</protein>
<dbReference type="AlphaFoldDB" id="A0A645FQ39"/>
<proteinExistence type="predicted"/>
<dbReference type="EMBL" id="VSSQ01063516">
    <property type="protein sequence ID" value="MPN16545.1"/>
    <property type="molecule type" value="Genomic_DNA"/>
</dbReference>
<accession>A0A645FQ39</accession>
<organism evidence="2">
    <name type="scientific">bioreactor metagenome</name>
    <dbReference type="NCBI Taxonomy" id="1076179"/>
    <lineage>
        <taxon>unclassified sequences</taxon>
        <taxon>metagenomes</taxon>
        <taxon>ecological metagenomes</taxon>
    </lineage>
</organism>
<gene>
    <name evidence="2" type="ORF">SDC9_163890</name>
</gene>
<name>A0A645FQ39_9ZZZZ</name>
<feature type="region of interest" description="Disordered" evidence="1">
    <location>
        <begin position="1"/>
        <end position="39"/>
    </location>
</feature>
<evidence type="ECO:0000313" key="2">
    <source>
        <dbReference type="EMBL" id="MPN16545.1"/>
    </source>
</evidence>
<reference evidence="2" key="1">
    <citation type="submission" date="2019-08" db="EMBL/GenBank/DDBJ databases">
        <authorList>
            <person name="Kucharzyk K."/>
            <person name="Murdoch R.W."/>
            <person name="Higgins S."/>
            <person name="Loffler F."/>
        </authorList>
    </citation>
    <scope>NUCLEOTIDE SEQUENCE</scope>
</reference>
<comment type="caution">
    <text evidence="2">The sequence shown here is derived from an EMBL/GenBank/DDBJ whole genome shotgun (WGS) entry which is preliminary data.</text>
</comment>
<evidence type="ECO:0000256" key="1">
    <source>
        <dbReference type="SAM" id="MobiDB-lite"/>
    </source>
</evidence>